<dbReference type="Gene3D" id="3.30.40.10">
    <property type="entry name" value="Zinc/RING finger domain, C3HC4 (zinc finger)"/>
    <property type="match status" value="1"/>
</dbReference>
<dbReference type="InterPro" id="IPR013083">
    <property type="entry name" value="Znf_RING/FYVE/PHD"/>
</dbReference>
<keyword evidence="3" id="KW-1185">Reference proteome</keyword>
<name>A0ABY8U619_TETOB</name>
<gene>
    <name evidence="2" type="ORF">OEZ85_013828</name>
</gene>
<organism evidence="2 3">
    <name type="scientific">Tetradesmus obliquus</name>
    <name type="common">Green alga</name>
    <name type="synonym">Acutodesmus obliquus</name>
    <dbReference type="NCBI Taxonomy" id="3088"/>
    <lineage>
        <taxon>Eukaryota</taxon>
        <taxon>Viridiplantae</taxon>
        <taxon>Chlorophyta</taxon>
        <taxon>core chlorophytes</taxon>
        <taxon>Chlorophyceae</taxon>
        <taxon>CS clade</taxon>
        <taxon>Sphaeropleales</taxon>
        <taxon>Scenedesmaceae</taxon>
        <taxon>Tetradesmus</taxon>
    </lineage>
</organism>
<evidence type="ECO:0008006" key="4">
    <source>
        <dbReference type="Google" id="ProtNLM"/>
    </source>
</evidence>
<feature type="region of interest" description="Disordered" evidence="1">
    <location>
        <begin position="40"/>
        <end position="66"/>
    </location>
</feature>
<sequence length="147" mass="15946">MLSCKHALHCACLVPYLLSDSSFDQQRLQYTCPQCKAEQPAQQPQRQQQQDQQPPGYQQQQQQQQQRLGAVTLEDLRQLVAAGHLTKAEEASLARQLGCSCGVAWSDEHEGVTCAAFRAAAAPPDPESQKLLAAALPCPGASCQQGC</sequence>
<evidence type="ECO:0000313" key="2">
    <source>
        <dbReference type="EMBL" id="WIA16901.1"/>
    </source>
</evidence>
<reference evidence="2 3" key="1">
    <citation type="submission" date="2023-05" db="EMBL/GenBank/DDBJ databases">
        <title>A 100% complete, gapless, phased diploid assembly of the Scenedesmus obliquus UTEX 3031 genome.</title>
        <authorList>
            <person name="Biondi T.C."/>
            <person name="Hanschen E.R."/>
            <person name="Kwon T."/>
            <person name="Eng W."/>
            <person name="Kruse C.P.S."/>
            <person name="Koehler S.I."/>
            <person name="Kunde Y."/>
            <person name="Gleasner C.D."/>
            <person name="You Mak K.T."/>
            <person name="Polle J."/>
            <person name="Hovde B.T."/>
            <person name="Starkenburg S.R."/>
        </authorList>
    </citation>
    <scope>NUCLEOTIDE SEQUENCE [LARGE SCALE GENOMIC DNA]</scope>
    <source>
        <strain evidence="2 3">DOE0152z</strain>
    </source>
</reference>
<evidence type="ECO:0000313" key="3">
    <source>
        <dbReference type="Proteomes" id="UP001244341"/>
    </source>
</evidence>
<dbReference type="SUPFAM" id="SSF57850">
    <property type="entry name" value="RING/U-box"/>
    <property type="match status" value="1"/>
</dbReference>
<dbReference type="Proteomes" id="UP001244341">
    <property type="component" value="Chromosome 8b"/>
</dbReference>
<protein>
    <recommendedName>
        <fullName evidence="4">RING-type domain-containing protein</fullName>
    </recommendedName>
</protein>
<accession>A0ABY8U619</accession>
<proteinExistence type="predicted"/>
<evidence type="ECO:0000256" key="1">
    <source>
        <dbReference type="SAM" id="MobiDB-lite"/>
    </source>
</evidence>
<dbReference type="EMBL" id="CP126215">
    <property type="protein sequence ID" value="WIA16901.1"/>
    <property type="molecule type" value="Genomic_DNA"/>
</dbReference>